<keyword evidence="3" id="KW-1185">Reference proteome</keyword>
<accession>A0A0U1LUB3</accession>
<dbReference type="STRING" id="28573.A0A0U1LUB3"/>
<gene>
    <name evidence="2" type="ORF">PISL3812_04016</name>
</gene>
<dbReference type="Proteomes" id="UP000054383">
    <property type="component" value="Unassembled WGS sequence"/>
</dbReference>
<evidence type="ECO:0000256" key="1">
    <source>
        <dbReference type="SAM" id="SignalP"/>
    </source>
</evidence>
<organism evidence="2 3">
    <name type="scientific">Talaromyces islandicus</name>
    <name type="common">Penicillium islandicum</name>
    <dbReference type="NCBI Taxonomy" id="28573"/>
    <lineage>
        <taxon>Eukaryota</taxon>
        <taxon>Fungi</taxon>
        <taxon>Dikarya</taxon>
        <taxon>Ascomycota</taxon>
        <taxon>Pezizomycotina</taxon>
        <taxon>Eurotiomycetes</taxon>
        <taxon>Eurotiomycetidae</taxon>
        <taxon>Eurotiales</taxon>
        <taxon>Trichocomaceae</taxon>
        <taxon>Talaromyces</taxon>
        <taxon>Talaromyces sect. Islandici</taxon>
    </lineage>
</organism>
<keyword evidence="1" id="KW-0732">Signal</keyword>
<reference evidence="2 3" key="1">
    <citation type="submission" date="2015-04" db="EMBL/GenBank/DDBJ databases">
        <authorList>
            <person name="Syromyatnikov M.Y."/>
            <person name="Popov V.N."/>
        </authorList>
    </citation>
    <scope>NUCLEOTIDE SEQUENCE [LARGE SCALE GENOMIC DNA]</scope>
    <source>
        <strain evidence="2">WF-38-12</strain>
    </source>
</reference>
<protein>
    <recommendedName>
        <fullName evidence="4">Endoglucanase</fullName>
    </recommendedName>
</protein>
<proteinExistence type="predicted"/>
<dbReference type="PANTHER" id="PTHR36182">
    <property type="entry name" value="PROTEIN, PUTATIVE (AFU_ORTHOLOGUE AFUA_6G10930)-RELATED"/>
    <property type="match status" value="1"/>
</dbReference>
<dbReference type="Gene3D" id="2.70.50.70">
    <property type="match status" value="1"/>
</dbReference>
<dbReference type="AlphaFoldDB" id="A0A0U1LUB3"/>
<dbReference type="PANTHER" id="PTHR36182:SF1">
    <property type="entry name" value="PROTEIN, PUTATIVE (AFU_ORTHOLOGUE AFUA_6G10930)-RELATED"/>
    <property type="match status" value="1"/>
</dbReference>
<dbReference type="OMA" id="WTWFNLE"/>
<name>A0A0U1LUB3_TALIS</name>
<sequence length="224" mass="24052">MFPNILVKAVAGFAVIGVSSAHMELKWPYPLRSKYDPNTPENLIDYSMTSPLEADGSNFPCKGYNTNTPWRATVAWSAGQKYNISLAGTATHGGGSCQLSLSYDNGTSFHAIQSMEGGCPLQSTYDFTIPEDVANGDALFAWTWFNLEGNREMYMNCVDITLSGGSGSADAFESAYPAMFVANVNNGCSTVEQKETVFANPGEQVLYGGSVTSSSEAFPICFSN</sequence>
<dbReference type="EMBL" id="CVMT01000003">
    <property type="protein sequence ID" value="CRG87003.1"/>
    <property type="molecule type" value="Genomic_DNA"/>
</dbReference>
<dbReference type="OrthoDB" id="2342176at2759"/>
<feature type="chain" id="PRO_5006711250" description="Endoglucanase" evidence="1">
    <location>
        <begin position="22"/>
        <end position="224"/>
    </location>
</feature>
<feature type="signal peptide" evidence="1">
    <location>
        <begin position="1"/>
        <end position="21"/>
    </location>
</feature>
<evidence type="ECO:0000313" key="3">
    <source>
        <dbReference type="Proteomes" id="UP000054383"/>
    </source>
</evidence>
<evidence type="ECO:0008006" key="4">
    <source>
        <dbReference type="Google" id="ProtNLM"/>
    </source>
</evidence>
<evidence type="ECO:0000313" key="2">
    <source>
        <dbReference type="EMBL" id="CRG87003.1"/>
    </source>
</evidence>